<sequence length="81" mass="8917">MDRAHWTPARQRLFLSVLLDSGHVSIAARAAGMSRSSAHRLRRKLAGTPFDQAWDRALAVHAHLMADPFAQPARAAPPQQP</sequence>
<evidence type="ECO:0000313" key="1">
    <source>
        <dbReference type="EMBL" id="KAA9021004.1"/>
    </source>
</evidence>
<dbReference type="Proteomes" id="UP000326364">
    <property type="component" value="Unassembled WGS sequence"/>
</dbReference>
<dbReference type="EMBL" id="VYQB01000002">
    <property type="protein sequence ID" value="KAA9021004.1"/>
    <property type="molecule type" value="Genomic_DNA"/>
</dbReference>
<protein>
    <submittedName>
        <fullName evidence="2">LysR family transcriptional regulator</fullName>
    </submittedName>
</protein>
<gene>
    <name evidence="2" type="ORF">F4U95_03930</name>
    <name evidence="1" type="ORF">F4U96_03930</name>
</gene>
<accession>A0A5J5IA75</accession>
<evidence type="ECO:0000313" key="3">
    <source>
        <dbReference type="Proteomes" id="UP000325933"/>
    </source>
</evidence>
<dbReference type="Proteomes" id="UP000325933">
    <property type="component" value="Unassembled WGS sequence"/>
</dbReference>
<reference evidence="3 4" key="1">
    <citation type="submission" date="2019-09" db="EMBL/GenBank/DDBJ databases">
        <authorList>
            <person name="Feng G."/>
        </authorList>
    </citation>
    <scope>NUCLEOTIDE SEQUENCE [LARGE SCALE GENOMIC DNA]</scope>
    <source>
        <strain evidence="2 3">KACC 19283</strain>
        <strain evidence="1 4">KACC 19284</strain>
    </source>
</reference>
<name>A0A5J5IA75_9SPHN</name>
<proteinExistence type="predicted"/>
<keyword evidence="4" id="KW-1185">Reference proteome</keyword>
<evidence type="ECO:0000313" key="4">
    <source>
        <dbReference type="Proteomes" id="UP000326364"/>
    </source>
</evidence>
<dbReference type="EMBL" id="VYQA01000002">
    <property type="protein sequence ID" value="KAA9033329.1"/>
    <property type="molecule type" value="Genomic_DNA"/>
</dbReference>
<comment type="caution">
    <text evidence="2">The sequence shown here is derived from an EMBL/GenBank/DDBJ whole genome shotgun (WGS) entry which is preliminary data.</text>
</comment>
<evidence type="ECO:0000313" key="2">
    <source>
        <dbReference type="EMBL" id="KAA9033329.1"/>
    </source>
</evidence>
<organism evidence="2 3">
    <name type="scientific">Sphingobium limneticum</name>
    <dbReference type="NCBI Taxonomy" id="1007511"/>
    <lineage>
        <taxon>Bacteria</taxon>
        <taxon>Pseudomonadati</taxon>
        <taxon>Pseudomonadota</taxon>
        <taxon>Alphaproteobacteria</taxon>
        <taxon>Sphingomonadales</taxon>
        <taxon>Sphingomonadaceae</taxon>
        <taxon>Sphingobium</taxon>
    </lineage>
</organism>
<dbReference type="AlphaFoldDB" id="A0A5J5IA75"/>